<dbReference type="EMBL" id="UINC01133525">
    <property type="protein sequence ID" value="SVD16512.1"/>
    <property type="molecule type" value="Genomic_DNA"/>
</dbReference>
<organism evidence="1">
    <name type="scientific">marine metagenome</name>
    <dbReference type="NCBI Taxonomy" id="408172"/>
    <lineage>
        <taxon>unclassified sequences</taxon>
        <taxon>metagenomes</taxon>
        <taxon>ecological metagenomes</taxon>
    </lineage>
</organism>
<name>A0A382T3Y7_9ZZZZ</name>
<accession>A0A382T3Y7</accession>
<dbReference type="AlphaFoldDB" id="A0A382T3Y7"/>
<evidence type="ECO:0000313" key="1">
    <source>
        <dbReference type="EMBL" id="SVD16512.1"/>
    </source>
</evidence>
<feature type="non-terminal residue" evidence="1">
    <location>
        <position position="305"/>
    </location>
</feature>
<feature type="non-terminal residue" evidence="1">
    <location>
        <position position="1"/>
    </location>
</feature>
<sequence length="305" mass="33443">GKHIVGLSEELAKLRQFKIYMNRSAVMAEGLKGYLDVVNERLETVKKECLKLQRENYYKDAIANYKQEILEDVPEDVSNSWIDELTIRSFNEELKSVFPYIYKLINDSKKVEEIGPENINNIQVNEWVPAVMWGITTLRNLSLAKKAWQGIKLIAKVSAKNPVKATVAGTAAMNPGATMDIAKGTVDVAKGAGDLVAKGGDLANKADDTLDMIQKNVAQAGNTIVTNANDLKDMASGALDNLPTLDNIADIAKQYAVPAAAVMAVIFGGYKVIQWIFGESNESIKTLEGFDPDKFEGSIEWEVVG</sequence>
<gene>
    <name evidence="1" type="ORF">METZ01_LOCUS369366</name>
</gene>
<evidence type="ECO:0008006" key="2">
    <source>
        <dbReference type="Google" id="ProtNLM"/>
    </source>
</evidence>
<reference evidence="1" key="1">
    <citation type="submission" date="2018-05" db="EMBL/GenBank/DDBJ databases">
        <authorList>
            <person name="Lanie J.A."/>
            <person name="Ng W.-L."/>
            <person name="Kazmierczak K.M."/>
            <person name="Andrzejewski T.M."/>
            <person name="Davidsen T.M."/>
            <person name="Wayne K.J."/>
            <person name="Tettelin H."/>
            <person name="Glass J.I."/>
            <person name="Rusch D."/>
            <person name="Podicherti R."/>
            <person name="Tsui H.-C.T."/>
            <person name="Winkler M.E."/>
        </authorList>
    </citation>
    <scope>NUCLEOTIDE SEQUENCE</scope>
</reference>
<proteinExistence type="predicted"/>
<protein>
    <recommendedName>
        <fullName evidence="2">Pre-toxin TG domain-containing protein</fullName>
    </recommendedName>
</protein>